<dbReference type="EMBL" id="BDQV01000208">
    <property type="protein sequence ID" value="GAY59277.1"/>
    <property type="molecule type" value="Genomic_DNA"/>
</dbReference>
<protein>
    <submittedName>
        <fullName evidence="1">Uncharacterized protein</fullName>
    </submittedName>
</protein>
<dbReference type="AlphaFoldDB" id="A0A2H5Q3Q8"/>
<name>A0A2H5Q3Q8_CITUN</name>
<organism evidence="1 2">
    <name type="scientific">Citrus unshiu</name>
    <name type="common">Satsuma mandarin</name>
    <name type="synonym">Citrus nobilis var. unshiu</name>
    <dbReference type="NCBI Taxonomy" id="55188"/>
    <lineage>
        <taxon>Eukaryota</taxon>
        <taxon>Viridiplantae</taxon>
        <taxon>Streptophyta</taxon>
        <taxon>Embryophyta</taxon>
        <taxon>Tracheophyta</taxon>
        <taxon>Spermatophyta</taxon>
        <taxon>Magnoliopsida</taxon>
        <taxon>eudicotyledons</taxon>
        <taxon>Gunneridae</taxon>
        <taxon>Pentapetalae</taxon>
        <taxon>rosids</taxon>
        <taxon>malvids</taxon>
        <taxon>Sapindales</taxon>
        <taxon>Rutaceae</taxon>
        <taxon>Aurantioideae</taxon>
        <taxon>Citrus</taxon>
    </lineage>
</organism>
<evidence type="ECO:0000313" key="2">
    <source>
        <dbReference type="Proteomes" id="UP000236630"/>
    </source>
</evidence>
<dbReference type="Proteomes" id="UP000236630">
    <property type="component" value="Unassembled WGS sequence"/>
</dbReference>
<evidence type="ECO:0000313" key="1">
    <source>
        <dbReference type="EMBL" id="GAY59277.1"/>
    </source>
</evidence>
<gene>
    <name evidence="1" type="ORF">CUMW_193300</name>
</gene>
<comment type="caution">
    <text evidence="1">The sequence shown here is derived from an EMBL/GenBank/DDBJ whole genome shotgun (WGS) entry which is preliminary data.</text>
</comment>
<accession>A0A2H5Q3Q8</accession>
<reference evidence="1 2" key="1">
    <citation type="journal article" date="2017" name="Front. Genet.">
        <title>Draft sequencing of the heterozygous diploid genome of Satsuma (Citrus unshiu Marc.) using a hybrid assembly approach.</title>
        <authorList>
            <person name="Shimizu T."/>
            <person name="Tanizawa Y."/>
            <person name="Mochizuki T."/>
            <person name="Nagasaki H."/>
            <person name="Yoshioka T."/>
            <person name="Toyoda A."/>
            <person name="Fujiyama A."/>
            <person name="Kaminuma E."/>
            <person name="Nakamura Y."/>
        </authorList>
    </citation>
    <scope>NUCLEOTIDE SEQUENCE [LARGE SCALE GENOMIC DNA]</scope>
    <source>
        <strain evidence="2">cv. Miyagawa wase</strain>
    </source>
</reference>
<keyword evidence="2" id="KW-1185">Reference proteome</keyword>
<sequence>MTISIHLKNKARSRIQSIPQRETRRRLQIPATRPSMAARDTVASVARSRRSSCSSVASSSPRPWPAGCTCSNHPGSTRCSRHGYLVPKERSKNGNKEIIRRALAPTNRRLSLRWWNFRPTPSRLSNMSKA</sequence>
<proteinExistence type="predicted"/>